<dbReference type="EMBL" id="MLJW01006050">
    <property type="protein sequence ID" value="OIQ67253.1"/>
    <property type="molecule type" value="Genomic_DNA"/>
</dbReference>
<comment type="caution">
    <text evidence="2">The sequence shown here is derived from an EMBL/GenBank/DDBJ whole genome shotgun (WGS) entry which is preliminary data.</text>
</comment>
<gene>
    <name evidence="2" type="ORF">GALL_511710</name>
</gene>
<dbReference type="AlphaFoldDB" id="A0A1J5PUN5"/>
<reference evidence="2" key="1">
    <citation type="submission" date="2016-10" db="EMBL/GenBank/DDBJ databases">
        <title>Sequence of Gallionella enrichment culture.</title>
        <authorList>
            <person name="Poehlein A."/>
            <person name="Muehling M."/>
            <person name="Daniel R."/>
        </authorList>
    </citation>
    <scope>NUCLEOTIDE SEQUENCE</scope>
</reference>
<proteinExistence type="predicted"/>
<accession>A0A1J5PUN5</accession>
<organism evidence="2">
    <name type="scientific">mine drainage metagenome</name>
    <dbReference type="NCBI Taxonomy" id="410659"/>
    <lineage>
        <taxon>unclassified sequences</taxon>
        <taxon>metagenomes</taxon>
        <taxon>ecological metagenomes</taxon>
    </lineage>
</organism>
<protein>
    <submittedName>
        <fullName evidence="2">Uncharacterized protein</fullName>
    </submittedName>
</protein>
<evidence type="ECO:0000256" key="1">
    <source>
        <dbReference type="SAM" id="MobiDB-lite"/>
    </source>
</evidence>
<evidence type="ECO:0000313" key="2">
    <source>
        <dbReference type="EMBL" id="OIQ67253.1"/>
    </source>
</evidence>
<feature type="region of interest" description="Disordered" evidence="1">
    <location>
        <begin position="133"/>
        <end position="153"/>
    </location>
</feature>
<name>A0A1J5PUN5_9ZZZZ</name>
<sequence length="153" mass="16821">MPPRHGLGVAQIDLRARRSGGPKRQPAKLQARRRGLGALADQVEGKFAVFRLWIVVKDLKPIDDGAHRADEIVADPGTQQRRELEGIGGGTGRRGTRHKMFLKIDDKRGHDESRMLSGLIHCGHACCQHRANGARHAGPRTCGQETGIYEARP</sequence>